<proteinExistence type="predicted"/>
<reference evidence="1" key="1">
    <citation type="journal article" date="2023" name="Insect Mol. Biol.">
        <title>Genome sequencing provides insights into the evolution of gene families encoding plant cell wall-degrading enzymes in longhorned beetles.</title>
        <authorList>
            <person name="Shin N.R."/>
            <person name="Okamura Y."/>
            <person name="Kirsch R."/>
            <person name="Pauchet Y."/>
        </authorList>
    </citation>
    <scope>NUCLEOTIDE SEQUENCE</scope>
    <source>
        <strain evidence="1">MMC_N1</strain>
    </source>
</reference>
<gene>
    <name evidence="1" type="ORF">NQ317_005362</name>
</gene>
<evidence type="ECO:0000313" key="1">
    <source>
        <dbReference type="EMBL" id="KAJ8952235.1"/>
    </source>
</evidence>
<protein>
    <submittedName>
        <fullName evidence="1">Uncharacterized protein</fullName>
    </submittedName>
</protein>
<organism evidence="1 2">
    <name type="scientific">Molorchus minor</name>
    <dbReference type="NCBI Taxonomy" id="1323400"/>
    <lineage>
        <taxon>Eukaryota</taxon>
        <taxon>Metazoa</taxon>
        <taxon>Ecdysozoa</taxon>
        <taxon>Arthropoda</taxon>
        <taxon>Hexapoda</taxon>
        <taxon>Insecta</taxon>
        <taxon>Pterygota</taxon>
        <taxon>Neoptera</taxon>
        <taxon>Endopterygota</taxon>
        <taxon>Coleoptera</taxon>
        <taxon>Polyphaga</taxon>
        <taxon>Cucujiformia</taxon>
        <taxon>Chrysomeloidea</taxon>
        <taxon>Cerambycidae</taxon>
        <taxon>Lamiinae</taxon>
        <taxon>Monochamini</taxon>
        <taxon>Molorchus</taxon>
    </lineage>
</organism>
<dbReference type="Proteomes" id="UP001162164">
    <property type="component" value="Unassembled WGS sequence"/>
</dbReference>
<accession>A0ABQ9IR27</accession>
<evidence type="ECO:0000313" key="2">
    <source>
        <dbReference type="Proteomes" id="UP001162164"/>
    </source>
</evidence>
<keyword evidence="2" id="KW-1185">Reference proteome</keyword>
<name>A0ABQ9IR27_9CUCU</name>
<comment type="caution">
    <text evidence="1">The sequence shown here is derived from an EMBL/GenBank/DDBJ whole genome shotgun (WGS) entry which is preliminary data.</text>
</comment>
<dbReference type="EMBL" id="JAPWTJ010003757">
    <property type="protein sequence ID" value="KAJ8952235.1"/>
    <property type="molecule type" value="Genomic_DNA"/>
</dbReference>
<sequence>MLDRYLSEIDYNIAAMMACGPCATYLVSYSNFMTVCATTEEKIEYWQENNKGRVELNHVRIFHKENDYEIFGNIEVFGVQGMPSVVQPVVSLKNDAKKF</sequence>